<dbReference type="GO" id="GO:0016491">
    <property type="term" value="F:oxidoreductase activity"/>
    <property type="evidence" value="ECO:0007669"/>
    <property type="project" value="UniProtKB-KW"/>
</dbReference>
<dbReference type="InterPro" id="IPR036291">
    <property type="entry name" value="NAD(P)-bd_dom_sf"/>
</dbReference>
<dbReference type="PIRSF" id="PIRSF000103">
    <property type="entry name" value="HIBADH"/>
    <property type="match status" value="1"/>
</dbReference>
<dbReference type="Proteomes" id="UP000515947">
    <property type="component" value="Chromosome"/>
</dbReference>
<evidence type="ECO:0000313" key="8">
    <source>
        <dbReference type="Proteomes" id="UP000515947"/>
    </source>
</evidence>
<dbReference type="InterPro" id="IPR015815">
    <property type="entry name" value="HIBADH-related"/>
</dbReference>
<evidence type="ECO:0000256" key="1">
    <source>
        <dbReference type="ARBA" id="ARBA00009080"/>
    </source>
</evidence>
<dbReference type="KEGG" id="nmes:H9L09_09785"/>
<reference evidence="7 8" key="1">
    <citation type="submission" date="2020-08" db="EMBL/GenBank/DDBJ databases">
        <title>Genome sequence of Nocardioides mesophilus KACC 16243T.</title>
        <authorList>
            <person name="Hyun D.-W."/>
            <person name="Bae J.-W."/>
        </authorList>
    </citation>
    <scope>NUCLEOTIDE SEQUENCE [LARGE SCALE GENOMIC DNA]</scope>
    <source>
        <strain evidence="7 8">KACC 16243</strain>
    </source>
</reference>
<dbReference type="PANTHER" id="PTHR43580">
    <property type="entry name" value="OXIDOREDUCTASE GLYR1-RELATED"/>
    <property type="match status" value="1"/>
</dbReference>
<comment type="similarity">
    <text evidence="1">Belongs to the HIBADH-related family.</text>
</comment>
<evidence type="ECO:0000313" key="7">
    <source>
        <dbReference type="EMBL" id="QNN54562.1"/>
    </source>
</evidence>
<dbReference type="GO" id="GO:0051287">
    <property type="term" value="F:NAD binding"/>
    <property type="evidence" value="ECO:0007669"/>
    <property type="project" value="InterPro"/>
</dbReference>
<gene>
    <name evidence="7" type="ORF">H9L09_09785</name>
</gene>
<feature type="domain" description="3-hydroxyisobutyrate dehydrogenase-like NAD-binding" evidence="6">
    <location>
        <begin position="164"/>
        <end position="282"/>
    </location>
</feature>
<dbReference type="SUPFAM" id="SSF48179">
    <property type="entry name" value="6-phosphogluconate dehydrogenase C-terminal domain-like"/>
    <property type="match status" value="1"/>
</dbReference>
<dbReference type="InterPro" id="IPR013328">
    <property type="entry name" value="6PGD_dom2"/>
</dbReference>
<proteinExistence type="inferred from homology"/>
<dbReference type="InterPro" id="IPR051265">
    <property type="entry name" value="HIBADH-related_NP60_sf"/>
</dbReference>
<organism evidence="7 8">
    <name type="scientific">Nocardioides mesophilus</name>
    <dbReference type="NCBI Taxonomy" id="433659"/>
    <lineage>
        <taxon>Bacteria</taxon>
        <taxon>Bacillati</taxon>
        <taxon>Actinomycetota</taxon>
        <taxon>Actinomycetes</taxon>
        <taxon>Propionibacteriales</taxon>
        <taxon>Nocardioidaceae</taxon>
        <taxon>Nocardioides</taxon>
    </lineage>
</organism>
<keyword evidence="2" id="KW-0560">Oxidoreductase</keyword>
<evidence type="ECO:0000256" key="4">
    <source>
        <dbReference type="PIRSR" id="PIRSR000103-1"/>
    </source>
</evidence>
<evidence type="ECO:0000256" key="2">
    <source>
        <dbReference type="ARBA" id="ARBA00023002"/>
    </source>
</evidence>
<keyword evidence="3" id="KW-0520">NAD</keyword>
<evidence type="ECO:0000259" key="5">
    <source>
        <dbReference type="Pfam" id="PF03446"/>
    </source>
</evidence>
<name>A0A7G9RG37_9ACTN</name>
<dbReference type="RefSeq" id="WP_187580402.1">
    <property type="nucleotide sequence ID" value="NZ_CP060713.1"/>
</dbReference>
<dbReference type="SUPFAM" id="SSF51735">
    <property type="entry name" value="NAD(P)-binding Rossmann-fold domains"/>
    <property type="match status" value="1"/>
</dbReference>
<dbReference type="Gene3D" id="1.10.1040.10">
    <property type="entry name" value="N-(1-d-carboxylethyl)-l-norvaline Dehydrogenase, domain 2"/>
    <property type="match status" value="1"/>
</dbReference>
<dbReference type="GO" id="GO:0050661">
    <property type="term" value="F:NADP binding"/>
    <property type="evidence" value="ECO:0007669"/>
    <property type="project" value="InterPro"/>
</dbReference>
<protein>
    <submittedName>
        <fullName evidence="7">NAD(P)-dependent oxidoreductase</fullName>
    </submittedName>
</protein>
<dbReference type="InterPro" id="IPR008927">
    <property type="entry name" value="6-PGluconate_DH-like_C_sf"/>
</dbReference>
<evidence type="ECO:0000256" key="3">
    <source>
        <dbReference type="ARBA" id="ARBA00023027"/>
    </source>
</evidence>
<dbReference type="PANTHER" id="PTHR43580:SF2">
    <property type="entry name" value="CYTOKINE-LIKE NUCLEAR FACTOR N-PAC"/>
    <property type="match status" value="1"/>
</dbReference>
<sequence>MTTPTVALLGTGAMGAGMARNIAAAGIPLRVWNRSTDRARPLAESGAKVCDSVAEAVDGADVVITMLWDADSVEQTLREAAGSFAAGAVLLQTTTVGVDGAAQLDKVAAELGLVHLDAPVLGTKGPAEQGNLVVLASGPEDARDRVDAVLEAIGSRTLWVGGAGAGSRLKLAANAFVLSLTGAVAQSLALTRALGLDPQLFLDALAGGPLDAPYVRIKGGAMLAEQYAPAFGIEGGVKDADLILEAARGNDLDPVVLQAVRDQLVRVLEAGHTDEDIAAVYRDYTG</sequence>
<dbReference type="EMBL" id="CP060713">
    <property type="protein sequence ID" value="QNN54562.1"/>
    <property type="molecule type" value="Genomic_DNA"/>
</dbReference>
<dbReference type="Pfam" id="PF14833">
    <property type="entry name" value="NAD_binding_11"/>
    <property type="match status" value="1"/>
</dbReference>
<feature type="domain" description="6-phosphogluconate dehydrogenase NADP-binding" evidence="5">
    <location>
        <begin position="5"/>
        <end position="161"/>
    </location>
</feature>
<accession>A0A7G9RG37</accession>
<feature type="active site" evidence="4">
    <location>
        <position position="170"/>
    </location>
</feature>
<keyword evidence="8" id="KW-1185">Reference proteome</keyword>
<evidence type="ECO:0000259" key="6">
    <source>
        <dbReference type="Pfam" id="PF14833"/>
    </source>
</evidence>
<dbReference type="AlphaFoldDB" id="A0A7G9RG37"/>
<dbReference type="InterPro" id="IPR029154">
    <property type="entry name" value="HIBADH-like_NADP-bd"/>
</dbReference>
<dbReference type="Pfam" id="PF03446">
    <property type="entry name" value="NAD_binding_2"/>
    <property type="match status" value="1"/>
</dbReference>
<dbReference type="Gene3D" id="3.40.50.720">
    <property type="entry name" value="NAD(P)-binding Rossmann-like Domain"/>
    <property type="match status" value="1"/>
</dbReference>
<dbReference type="InterPro" id="IPR006115">
    <property type="entry name" value="6PGDH_NADP-bd"/>
</dbReference>